<evidence type="ECO:0000256" key="2">
    <source>
        <dbReference type="ARBA" id="ARBA00012438"/>
    </source>
</evidence>
<evidence type="ECO:0000259" key="8">
    <source>
        <dbReference type="PROSITE" id="PS50113"/>
    </source>
</evidence>
<evidence type="ECO:0000256" key="3">
    <source>
        <dbReference type="ARBA" id="ARBA00022553"/>
    </source>
</evidence>
<dbReference type="Pfam" id="PF02518">
    <property type="entry name" value="HATPase_c"/>
    <property type="match status" value="1"/>
</dbReference>
<dbReference type="InterPro" id="IPR011006">
    <property type="entry name" value="CheY-like_superfamily"/>
</dbReference>
<comment type="caution">
    <text evidence="9">The sequence shown here is derived from an EMBL/GenBank/DDBJ whole genome shotgun (WGS) entry which is preliminary data.</text>
</comment>
<feature type="domain" description="PAS" evidence="7">
    <location>
        <begin position="10"/>
        <end position="80"/>
    </location>
</feature>
<evidence type="ECO:0000313" key="9">
    <source>
        <dbReference type="EMBL" id="MXO50984.1"/>
    </source>
</evidence>
<dbReference type="InterPro" id="IPR003594">
    <property type="entry name" value="HATPase_dom"/>
</dbReference>
<dbReference type="InterPro" id="IPR036097">
    <property type="entry name" value="HisK_dim/P_sf"/>
</dbReference>
<protein>
    <recommendedName>
        <fullName evidence="2">histidine kinase</fullName>
        <ecNumber evidence="2">2.7.13.3</ecNumber>
    </recommendedName>
</protein>
<dbReference type="NCBIfam" id="TIGR00229">
    <property type="entry name" value="sensory_box"/>
    <property type="match status" value="2"/>
</dbReference>
<dbReference type="InterPro" id="IPR036890">
    <property type="entry name" value="HATPase_C_sf"/>
</dbReference>
<dbReference type="SMART" id="SM00091">
    <property type="entry name" value="PAS"/>
    <property type="match status" value="4"/>
</dbReference>
<dbReference type="SMART" id="SM00388">
    <property type="entry name" value="HisKA"/>
    <property type="match status" value="1"/>
</dbReference>
<dbReference type="Gene3D" id="3.30.450.20">
    <property type="entry name" value="PAS domain"/>
    <property type="match status" value="4"/>
</dbReference>
<dbReference type="PROSITE" id="PS50112">
    <property type="entry name" value="PAS"/>
    <property type="match status" value="1"/>
</dbReference>
<feature type="domain" description="Histidine kinase" evidence="5">
    <location>
        <begin position="537"/>
        <end position="759"/>
    </location>
</feature>
<feature type="domain" description="Response regulatory" evidence="6">
    <location>
        <begin position="779"/>
        <end position="895"/>
    </location>
</feature>
<organism evidence="9 10">
    <name type="scientific">Qipengyuania gaetbuli</name>
    <dbReference type="NCBI Taxonomy" id="266952"/>
    <lineage>
        <taxon>Bacteria</taxon>
        <taxon>Pseudomonadati</taxon>
        <taxon>Pseudomonadota</taxon>
        <taxon>Alphaproteobacteria</taxon>
        <taxon>Sphingomonadales</taxon>
        <taxon>Erythrobacteraceae</taxon>
        <taxon>Qipengyuania</taxon>
    </lineage>
</organism>
<dbReference type="SUPFAM" id="SSF52172">
    <property type="entry name" value="CheY-like"/>
    <property type="match status" value="1"/>
</dbReference>
<feature type="domain" description="PAC" evidence="8">
    <location>
        <begin position="212"/>
        <end position="268"/>
    </location>
</feature>
<dbReference type="InterPro" id="IPR035965">
    <property type="entry name" value="PAS-like_dom_sf"/>
</dbReference>
<dbReference type="Pfam" id="PF13188">
    <property type="entry name" value="PAS_8"/>
    <property type="match status" value="1"/>
</dbReference>
<dbReference type="Pfam" id="PF08447">
    <property type="entry name" value="PAS_3"/>
    <property type="match status" value="1"/>
</dbReference>
<dbReference type="PROSITE" id="PS50109">
    <property type="entry name" value="HIS_KIN"/>
    <property type="match status" value="1"/>
</dbReference>
<dbReference type="CDD" id="cd00156">
    <property type="entry name" value="REC"/>
    <property type="match status" value="1"/>
</dbReference>
<evidence type="ECO:0000259" key="7">
    <source>
        <dbReference type="PROSITE" id="PS50112"/>
    </source>
</evidence>
<dbReference type="CDD" id="cd00130">
    <property type="entry name" value="PAS"/>
    <property type="match status" value="3"/>
</dbReference>
<dbReference type="InterPro" id="IPR000014">
    <property type="entry name" value="PAS"/>
</dbReference>
<dbReference type="Gene3D" id="1.10.287.130">
    <property type="match status" value="1"/>
</dbReference>
<dbReference type="Proteomes" id="UP000444185">
    <property type="component" value="Unassembled WGS sequence"/>
</dbReference>
<keyword evidence="10" id="KW-1185">Reference proteome</keyword>
<dbReference type="PANTHER" id="PTHR43065:SF49">
    <property type="entry name" value="HISTIDINE KINASE"/>
    <property type="match status" value="1"/>
</dbReference>
<dbReference type="SUPFAM" id="SSF55785">
    <property type="entry name" value="PYP-like sensor domain (PAS domain)"/>
    <property type="match status" value="4"/>
</dbReference>
<dbReference type="SMART" id="SM00387">
    <property type="entry name" value="HATPase_c"/>
    <property type="match status" value="1"/>
</dbReference>
<sequence length="907" mass="101188">MPGLKGSVMRDGILKDVLRSISQGVLIADVDRKITDANDAFTAITGYSLREIIGGRCDFLQGPETSEETIAAIKAALAERKEFSGEILNYKKCGTPFWNDLSISPTFDEAGELTGYIGITRDLTAYKDLEGTLQDYAKTNEWIFDRAGAGMVIHAPDGKILAMNPAAKAILHISDDPTGEDTTSERWYFVREDGSRMPEAEFPFVVVMRMKTAVRDMILGSRVAETGATVWLRCDGYPEFDPQGKVDRVLITFSDISKIRSLQLKAERDRERFALASVASNTIVFDWQIKSGDFWASDTYSVMFGIAPPSKRTLDIIPDYVLEEDRQKYQNELLAAIGEHQGFLVRNFRYRRPTGDVGYARSEYLLHYNKSGDLHRIVGSKSDLTEDYQRTMQLRRSEERFQRLAKLSNDVVWEVDLETEELWLAPEWRERLGLSSDLKISSLNDWLDIIVPEDQPRIRKQWFEALHSTARRRYAEYRVRGSSGYVIIEDHSAIMRDDDQNAVKVVGYLRDVTALRSQEERDRQSERLEALGKLTGGVAHDFNNMLMVILGNAEMLGEDLQDPELHSMVELILTAASNGAELTSRLLSFSRKQPMLPQPIVLRDHLDKTRKLIRHGLTENIELEVELPKNPVSVEVDPSQLDNALINLAINARDAMPTGGKVSLSVTRKVVSRNDTVNSIGLEPGRYVVISVSDTGQGIADDDLSHVLEPFFTTKPVGEGSGLGLSMVYGFAKQSGGDLSIESEVGKGTKVSIILPELLAKSSPTVVGQDDRAPADLTTVLVVEDEEPVRESVIRRLEKFGLHAIGAENADHALELASEGIDFDVLLTDVVMPGTMDGFDLAEALRMSLKELKIIFTSGYPPGPVWAQKFRVGTDCFLQKPYTKDQLLKALMEVQAGNANAAKRREN</sequence>
<dbReference type="GO" id="GO:0000155">
    <property type="term" value="F:phosphorelay sensor kinase activity"/>
    <property type="evidence" value="ECO:0007669"/>
    <property type="project" value="InterPro"/>
</dbReference>
<comment type="catalytic activity">
    <reaction evidence="1">
        <text>ATP + protein L-histidine = ADP + protein N-phospho-L-histidine.</text>
        <dbReference type="EC" id="2.7.13.3"/>
    </reaction>
</comment>
<dbReference type="SUPFAM" id="SSF55874">
    <property type="entry name" value="ATPase domain of HSP90 chaperone/DNA topoisomerase II/histidine kinase"/>
    <property type="match status" value="1"/>
</dbReference>
<dbReference type="Pfam" id="PF13426">
    <property type="entry name" value="PAS_9"/>
    <property type="match status" value="1"/>
</dbReference>
<reference evidence="9 10" key="1">
    <citation type="submission" date="2019-12" db="EMBL/GenBank/DDBJ databases">
        <title>Genomic-based taxomic classification of the family Erythrobacteraceae.</title>
        <authorList>
            <person name="Xu L."/>
        </authorList>
    </citation>
    <scope>NUCLEOTIDE SEQUENCE [LARGE SCALE GENOMIC DNA]</scope>
    <source>
        <strain evidence="9 10">DSM 16225</strain>
    </source>
</reference>
<dbReference type="SUPFAM" id="SSF47384">
    <property type="entry name" value="Homodimeric domain of signal transducing histidine kinase"/>
    <property type="match status" value="1"/>
</dbReference>
<dbReference type="Pfam" id="PF00072">
    <property type="entry name" value="Response_reg"/>
    <property type="match status" value="1"/>
</dbReference>
<dbReference type="PROSITE" id="PS50113">
    <property type="entry name" value="PAC"/>
    <property type="match status" value="3"/>
</dbReference>
<dbReference type="SMART" id="SM00086">
    <property type="entry name" value="PAC"/>
    <property type="match status" value="4"/>
</dbReference>
<dbReference type="InterPro" id="IPR004358">
    <property type="entry name" value="Sig_transdc_His_kin-like_C"/>
</dbReference>
<feature type="domain" description="PAC" evidence="8">
    <location>
        <begin position="473"/>
        <end position="524"/>
    </location>
</feature>
<evidence type="ECO:0000259" key="5">
    <source>
        <dbReference type="PROSITE" id="PS50109"/>
    </source>
</evidence>
<proteinExistence type="predicted"/>
<evidence type="ECO:0000259" key="6">
    <source>
        <dbReference type="PROSITE" id="PS50110"/>
    </source>
</evidence>
<gene>
    <name evidence="9" type="ORF">GRI42_06670</name>
</gene>
<dbReference type="PANTHER" id="PTHR43065">
    <property type="entry name" value="SENSOR HISTIDINE KINASE"/>
    <property type="match status" value="1"/>
</dbReference>
<dbReference type="InterPro" id="IPR013655">
    <property type="entry name" value="PAS_fold_3"/>
</dbReference>
<dbReference type="AlphaFoldDB" id="A0A844XZ88"/>
<dbReference type="PROSITE" id="PS50110">
    <property type="entry name" value="RESPONSE_REGULATORY"/>
    <property type="match status" value="1"/>
</dbReference>
<keyword evidence="3 4" id="KW-0597">Phosphoprotein</keyword>
<name>A0A844XZ88_9SPHN</name>
<dbReference type="Gene3D" id="3.40.50.2300">
    <property type="match status" value="1"/>
</dbReference>
<dbReference type="InterPro" id="IPR001610">
    <property type="entry name" value="PAC"/>
</dbReference>
<dbReference type="InterPro" id="IPR003661">
    <property type="entry name" value="HisK_dim/P_dom"/>
</dbReference>
<dbReference type="InterPro" id="IPR001789">
    <property type="entry name" value="Sig_transdc_resp-reg_receiver"/>
</dbReference>
<dbReference type="CDD" id="cd00082">
    <property type="entry name" value="HisKA"/>
    <property type="match status" value="1"/>
</dbReference>
<dbReference type="Gene3D" id="3.30.565.10">
    <property type="entry name" value="Histidine kinase-like ATPase, C-terminal domain"/>
    <property type="match status" value="1"/>
</dbReference>
<dbReference type="EMBL" id="WTYF01000004">
    <property type="protein sequence ID" value="MXO50984.1"/>
    <property type="molecule type" value="Genomic_DNA"/>
</dbReference>
<evidence type="ECO:0000313" key="10">
    <source>
        <dbReference type="Proteomes" id="UP000444185"/>
    </source>
</evidence>
<dbReference type="InterPro" id="IPR000700">
    <property type="entry name" value="PAS-assoc_C"/>
</dbReference>
<dbReference type="Pfam" id="PF00512">
    <property type="entry name" value="HisKA"/>
    <property type="match status" value="1"/>
</dbReference>
<accession>A0A844XZ88</accession>
<feature type="domain" description="PAC" evidence="8">
    <location>
        <begin position="81"/>
        <end position="135"/>
    </location>
</feature>
<dbReference type="PRINTS" id="PR00344">
    <property type="entry name" value="BCTRLSENSOR"/>
</dbReference>
<evidence type="ECO:0000256" key="4">
    <source>
        <dbReference type="PROSITE-ProRule" id="PRU00169"/>
    </source>
</evidence>
<dbReference type="EC" id="2.7.13.3" evidence="2"/>
<feature type="modified residue" description="4-aspartylphosphate" evidence="4">
    <location>
        <position position="829"/>
    </location>
</feature>
<dbReference type="SMART" id="SM00448">
    <property type="entry name" value="REC"/>
    <property type="match status" value="1"/>
</dbReference>
<dbReference type="InterPro" id="IPR005467">
    <property type="entry name" value="His_kinase_dom"/>
</dbReference>
<evidence type="ECO:0000256" key="1">
    <source>
        <dbReference type="ARBA" id="ARBA00000085"/>
    </source>
</evidence>